<accession>A0A484P2C8</accession>
<dbReference type="SUPFAM" id="SSF69255">
    <property type="entry name" value="gp5 N-terminal domain-like"/>
    <property type="match status" value="1"/>
</dbReference>
<dbReference type="Gene3D" id="2.40.50.230">
    <property type="entry name" value="Gp5 N-terminal domain"/>
    <property type="match status" value="1"/>
</dbReference>
<dbReference type="NCBIfam" id="TIGR03361">
    <property type="entry name" value="VI_Rhs_Vgr"/>
    <property type="match status" value="1"/>
</dbReference>
<dbReference type="GO" id="GO:0005576">
    <property type="term" value="C:extracellular region"/>
    <property type="evidence" value="ECO:0007669"/>
    <property type="project" value="UniProtKB-SubCell"/>
</dbReference>
<dbReference type="SUPFAM" id="SSF69279">
    <property type="entry name" value="Phage tail proteins"/>
    <property type="match status" value="2"/>
</dbReference>
<dbReference type="Pfam" id="PF04717">
    <property type="entry name" value="Phage_base_V"/>
    <property type="match status" value="1"/>
</dbReference>
<dbReference type="InterPro" id="IPR017847">
    <property type="entry name" value="T6SS_RhsGE_Vgr_subset"/>
</dbReference>
<evidence type="ECO:0000259" key="5">
    <source>
        <dbReference type="Pfam" id="PF04717"/>
    </source>
</evidence>
<evidence type="ECO:0000256" key="3">
    <source>
        <dbReference type="ARBA" id="ARBA00022525"/>
    </source>
</evidence>
<dbReference type="InterPro" id="IPR050708">
    <property type="entry name" value="T6SS_VgrG/RHS"/>
</dbReference>
<dbReference type="Gene3D" id="3.55.50.10">
    <property type="entry name" value="Baseplate protein-like domains"/>
    <property type="match status" value="1"/>
</dbReference>
<gene>
    <name evidence="7" type="ORF">AMP9_3321</name>
</gene>
<sequence>MDISLAALAAKHTVRVQIAGAPAGILFRSMEGQEHLSQLFEFQVDVLYEGMGLDLRSFLGKSLTLEIETDAPGSATRYLNGQITRFMLAGKETVTQRYYVYRATVRPWLWSASRREDFRIFQEKPVPDIVEEVLAPYGHAIARKLAEAYRPWTYCVQYGESDFDFVSRLLEHEGIYYWFKHNQGSHELVLADDMSAHEDSPGCASLPYYASDRQTVPDESYVTDLRVGEEVRAGEYVTDDYNFETPKASLSSTQRNPARHDQDSHQVYQWPGDHRDVDQGQAYARVRMEELHQQREQAELRSNVRGLATASTFTLRNCPRDAENRKYMVVGTRYALREGGYYSQADGAQGGTACDFDLTIQPATLAYRPPRTTRKPRTLGPQTAVVTGPAGEEIWTDQYGRVKVHFHWDRNGPRDENSSCWIRVSNPWASSGFGGIQVPRIGDEVVVDFINGDPDTPLITGRVYNAANMPPWELPGNATQMGLMSRSTPKGDPGNANAIRFEDKMGAEQLWIHAERNQDIEVEKDETHWVGQDRKKTIDRDETVNVKRDRKETVDRDETITVHGKRTETVDKDETITIHQNRKERVDLNENVSIGINQKHEVGANRNRKVGANETVTVGANRMQTVALGSMHNVGIAEVTNIGAGYMLNVGAAWNANIGFTMFENVGMMKKVNVGKMFSMDAGTSVSISAGKAITISTGKSSIQLESEGTITLTGVKIKISGSDIVDLDGKVIDLN</sequence>
<reference evidence="7" key="1">
    <citation type="submission" date="2019-03" db="EMBL/GenBank/DDBJ databases">
        <authorList>
            <person name="Danneels B."/>
        </authorList>
    </citation>
    <scope>NUCLEOTIDE SEQUENCE</scope>
</reference>
<evidence type="ECO:0000259" key="6">
    <source>
        <dbReference type="Pfam" id="PF22178"/>
    </source>
</evidence>
<feature type="region of interest" description="Disordered" evidence="4">
    <location>
        <begin position="246"/>
        <end position="275"/>
    </location>
</feature>
<organism evidence="7">
    <name type="scientific">plant metagenome</name>
    <dbReference type="NCBI Taxonomy" id="1297885"/>
    <lineage>
        <taxon>unclassified sequences</taxon>
        <taxon>metagenomes</taxon>
        <taxon>organismal metagenomes</taxon>
    </lineage>
</organism>
<dbReference type="Gene3D" id="4.10.220.110">
    <property type="match status" value="1"/>
</dbReference>
<dbReference type="PANTHER" id="PTHR32305:SF15">
    <property type="entry name" value="PROTEIN RHSA-RELATED"/>
    <property type="match status" value="1"/>
</dbReference>
<dbReference type="InterPro" id="IPR006533">
    <property type="entry name" value="T6SS_Vgr_RhsGE"/>
</dbReference>
<keyword evidence="3" id="KW-0964">Secreted</keyword>
<dbReference type="PANTHER" id="PTHR32305">
    <property type="match status" value="1"/>
</dbReference>
<evidence type="ECO:0000256" key="1">
    <source>
        <dbReference type="ARBA" id="ARBA00004613"/>
    </source>
</evidence>
<comment type="similarity">
    <text evidence="2">Belongs to the VgrG protein family.</text>
</comment>
<dbReference type="AlphaFoldDB" id="A0A484P2C8"/>
<dbReference type="Gene3D" id="2.30.110.50">
    <property type="match status" value="1"/>
</dbReference>
<dbReference type="InterPro" id="IPR006531">
    <property type="entry name" value="Gp5/Vgr_OB"/>
</dbReference>
<comment type="subcellular location">
    <subcellularLocation>
        <location evidence="1">Secreted</location>
    </subcellularLocation>
</comment>
<dbReference type="InterPro" id="IPR054030">
    <property type="entry name" value="Gp5_Vgr_C"/>
</dbReference>
<name>A0A484P2C8_9ZZZZ</name>
<dbReference type="InterPro" id="IPR037026">
    <property type="entry name" value="Vgr_OB-fold_dom_sf"/>
</dbReference>
<dbReference type="NCBIfam" id="TIGR01646">
    <property type="entry name" value="vgr_GE"/>
    <property type="match status" value="1"/>
</dbReference>
<evidence type="ECO:0000256" key="2">
    <source>
        <dbReference type="ARBA" id="ARBA00005558"/>
    </source>
</evidence>
<evidence type="ECO:0000256" key="4">
    <source>
        <dbReference type="SAM" id="MobiDB-lite"/>
    </source>
</evidence>
<protein>
    <submittedName>
        <fullName evidence="7">VgrG protein</fullName>
    </submittedName>
</protein>
<dbReference type="Pfam" id="PF22178">
    <property type="entry name" value="Gp5_trimer_C"/>
    <property type="match status" value="1"/>
</dbReference>
<dbReference type="EMBL" id="CAADHY010000014">
    <property type="protein sequence ID" value="VFR19686.1"/>
    <property type="molecule type" value="Genomic_DNA"/>
</dbReference>
<feature type="domain" description="Gp5/Type VI secretion system Vgr protein OB-fold" evidence="5">
    <location>
        <begin position="397"/>
        <end position="464"/>
    </location>
</feature>
<dbReference type="Pfam" id="PF05954">
    <property type="entry name" value="Phage_GPD"/>
    <property type="match status" value="1"/>
</dbReference>
<proteinExistence type="inferred from homology"/>
<evidence type="ECO:0000313" key="7">
    <source>
        <dbReference type="EMBL" id="VFR19686.1"/>
    </source>
</evidence>
<dbReference type="SUPFAM" id="SSF69349">
    <property type="entry name" value="Phage fibre proteins"/>
    <property type="match status" value="2"/>
</dbReference>
<feature type="domain" description="Gp5/Type VI secretion system Vgr C-terminal trimerisation" evidence="6">
    <location>
        <begin position="481"/>
        <end position="594"/>
    </location>
</feature>